<protein>
    <submittedName>
        <fullName evidence="1">Uncharacterized protein</fullName>
    </submittedName>
</protein>
<gene>
    <name evidence="1" type="ORF">POL67_52005</name>
</gene>
<proteinExistence type="predicted"/>
<evidence type="ECO:0000313" key="2">
    <source>
        <dbReference type="Proteomes" id="UP001221411"/>
    </source>
</evidence>
<accession>A0ABT5F7K6</accession>
<dbReference type="EMBL" id="JAQNDO010000001">
    <property type="protein sequence ID" value="MDC0749956.1"/>
    <property type="molecule type" value="Genomic_DNA"/>
</dbReference>
<name>A0ABT5F7K6_9BACT</name>
<keyword evidence="2" id="KW-1185">Reference proteome</keyword>
<dbReference type="RefSeq" id="WP_271930505.1">
    <property type="nucleotide sequence ID" value="NZ_JAQNDO010000001.1"/>
</dbReference>
<dbReference type="Proteomes" id="UP001221411">
    <property type="component" value="Unassembled WGS sequence"/>
</dbReference>
<sequence length="41" mass="4296">MTHKVNMLKSVKEVVICSALAVVIALARVGLVHLLGAAIAR</sequence>
<comment type="caution">
    <text evidence="1">The sequence shown here is derived from an EMBL/GenBank/DDBJ whole genome shotgun (WGS) entry which is preliminary data.</text>
</comment>
<organism evidence="1 2">
    <name type="scientific">Polyangium mundeleinium</name>
    <dbReference type="NCBI Taxonomy" id="2995306"/>
    <lineage>
        <taxon>Bacteria</taxon>
        <taxon>Pseudomonadati</taxon>
        <taxon>Myxococcota</taxon>
        <taxon>Polyangia</taxon>
        <taxon>Polyangiales</taxon>
        <taxon>Polyangiaceae</taxon>
        <taxon>Polyangium</taxon>
    </lineage>
</organism>
<evidence type="ECO:0000313" key="1">
    <source>
        <dbReference type="EMBL" id="MDC0749956.1"/>
    </source>
</evidence>
<reference evidence="1 2" key="1">
    <citation type="submission" date="2022-11" db="EMBL/GenBank/DDBJ databases">
        <title>Minimal conservation of predation-associated metabolite biosynthetic gene clusters underscores biosynthetic potential of Myxococcota including descriptions for ten novel species: Archangium lansinium sp. nov., Myxococcus landrumus sp. nov., Nannocystis bai.</title>
        <authorList>
            <person name="Ahearne A."/>
            <person name="Stevens C."/>
            <person name="Dowd S."/>
        </authorList>
    </citation>
    <scope>NUCLEOTIDE SEQUENCE [LARGE SCALE GENOMIC DNA]</scope>
    <source>
        <strain evidence="1 2">RJM3</strain>
    </source>
</reference>